<sequence>MIKTRLFFLLTLLILISCANFNAYFNIYYNAEKYYKLGIKPIEDGKPVDRSYLDRSIEKSSKILQLYQNSKYVDDALVLIGKSYMYKGDYSKAIKKFTELIDYFPTSKYFEEALFYLGKTYLFQQDTNIAISIFQQVVAKNGDFQNDAIKEITNIYIEKKEYDKADTLVENITGKAKNDPLNIFIKGKIKYLKNDYQNALRNFSKIKLKSLPKEYIFDYYRYIISSYIELGDLKNSEKYVNRAIDIFQNHSKRNSFYFLKAQIFEKKKEYEKSISLIDEIVSGRDKFLLDSLLFMKGYIYEKYLNDLKNAEKSYRMIVENQQNSPLYYQAEAKSKSIQILLSLKDENSELTEEEKAKNRFVLSEIEYFFLGRTEDAISGYKTIVDSFPSSYYSPKSLFALSYIYLKEYKDTLKSLEFLERIVKDYQTTEFYTDALKRIGELKSD</sequence>
<dbReference type="AlphaFoldDB" id="A0A101I0P9"/>
<dbReference type="Proteomes" id="UP000053467">
    <property type="component" value="Unassembled WGS sequence"/>
</dbReference>
<dbReference type="PANTHER" id="PTHR12558">
    <property type="entry name" value="CELL DIVISION CYCLE 16,23,27"/>
    <property type="match status" value="1"/>
</dbReference>
<evidence type="ECO:0000256" key="1">
    <source>
        <dbReference type="PROSITE-ProRule" id="PRU00339"/>
    </source>
</evidence>
<dbReference type="Gene3D" id="1.25.40.10">
    <property type="entry name" value="Tetratricopeptide repeat domain"/>
    <property type="match status" value="3"/>
</dbReference>
<evidence type="ECO:0000313" key="2">
    <source>
        <dbReference type="EMBL" id="KUK86314.1"/>
    </source>
</evidence>
<dbReference type="PROSITE" id="PS50005">
    <property type="entry name" value="TPR"/>
    <property type="match status" value="1"/>
</dbReference>
<dbReference type="InterPro" id="IPR011990">
    <property type="entry name" value="TPR-like_helical_dom_sf"/>
</dbReference>
<keyword evidence="1" id="KW-0802">TPR repeat</keyword>
<feature type="repeat" description="TPR" evidence="1">
    <location>
        <begin position="74"/>
        <end position="107"/>
    </location>
</feature>
<dbReference type="Pfam" id="PF13174">
    <property type="entry name" value="TPR_6"/>
    <property type="match status" value="2"/>
</dbReference>
<dbReference type="SMART" id="SM00028">
    <property type="entry name" value="TPR"/>
    <property type="match status" value="4"/>
</dbReference>
<dbReference type="InterPro" id="IPR019734">
    <property type="entry name" value="TPR_rpt"/>
</dbReference>
<reference evidence="3" key="1">
    <citation type="journal article" date="2015" name="MBio">
        <title>Genome-Resolved Metagenomic Analysis Reveals Roles for Candidate Phyla and Other Microbial Community Members in Biogeochemical Transformations in Oil Reservoirs.</title>
        <authorList>
            <person name="Hu P."/>
            <person name="Tom L."/>
            <person name="Singh A."/>
            <person name="Thomas B.C."/>
            <person name="Baker B.J."/>
            <person name="Piceno Y.M."/>
            <person name="Andersen G.L."/>
            <person name="Banfield J.F."/>
        </authorList>
    </citation>
    <scope>NUCLEOTIDE SEQUENCE [LARGE SCALE GENOMIC DNA]</scope>
</reference>
<dbReference type="EMBL" id="LGGX01000022">
    <property type="protein sequence ID" value="KUK86314.1"/>
    <property type="molecule type" value="Genomic_DNA"/>
</dbReference>
<gene>
    <name evidence="2" type="ORF">XE03_1569</name>
</gene>
<dbReference type="SUPFAM" id="SSF48452">
    <property type="entry name" value="TPR-like"/>
    <property type="match status" value="2"/>
</dbReference>
<dbReference type="PANTHER" id="PTHR12558:SF13">
    <property type="entry name" value="CELL DIVISION CYCLE PROTEIN 27 HOMOLOG"/>
    <property type="match status" value="1"/>
</dbReference>
<dbReference type="PROSITE" id="PS51257">
    <property type="entry name" value="PROKAR_LIPOPROTEIN"/>
    <property type="match status" value="1"/>
</dbReference>
<accession>A0A101I0P9</accession>
<dbReference type="Pfam" id="PF13181">
    <property type="entry name" value="TPR_8"/>
    <property type="match status" value="1"/>
</dbReference>
<comment type="caution">
    <text evidence="2">The sequence shown here is derived from an EMBL/GenBank/DDBJ whole genome shotgun (WGS) entry which is preliminary data.</text>
</comment>
<name>A0A101I0P9_UNCT6</name>
<evidence type="ECO:0000313" key="3">
    <source>
        <dbReference type="Proteomes" id="UP000053467"/>
    </source>
</evidence>
<organism evidence="2 3">
    <name type="scientific">candidate division TA06 bacterium 34_109</name>
    <dbReference type="NCBI Taxonomy" id="1635277"/>
    <lineage>
        <taxon>Bacteria</taxon>
        <taxon>Bacteria division TA06</taxon>
    </lineage>
</organism>
<protein>
    <submittedName>
        <fullName evidence="2">Uncharacterized protein</fullName>
    </submittedName>
</protein>
<proteinExistence type="predicted"/>